<comment type="caution">
    <text evidence="12">The sequence shown here is derived from an EMBL/GenBank/DDBJ whole genome shotgun (WGS) entry which is preliminary data.</text>
</comment>
<name>A0A0F3KNB9_9GAMM</name>
<dbReference type="EC" id="5.1.3.2" evidence="5 10"/>
<dbReference type="RefSeq" id="WP_045829847.1">
    <property type="nucleotide sequence ID" value="NZ_JZRB01000025.1"/>
</dbReference>
<keyword evidence="8 10" id="KW-0413">Isomerase</keyword>
<dbReference type="NCBIfam" id="TIGR01179">
    <property type="entry name" value="galE"/>
    <property type="match status" value="1"/>
</dbReference>
<dbReference type="CDD" id="cd05247">
    <property type="entry name" value="UDP_G4E_1_SDR_e"/>
    <property type="match status" value="1"/>
</dbReference>
<reference evidence="12 13" key="1">
    <citation type="submission" date="2015-03" db="EMBL/GenBank/DDBJ databases">
        <title>Draft genome sequence of Luteibacter yeojuensis strain SU11.</title>
        <authorList>
            <person name="Sulaiman J."/>
            <person name="Priya K."/>
            <person name="Chan K.-G."/>
        </authorList>
    </citation>
    <scope>NUCLEOTIDE SEQUENCE [LARGE SCALE GENOMIC DNA]</scope>
    <source>
        <strain evidence="12 13">SU11</strain>
    </source>
</reference>
<keyword evidence="9 10" id="KW-0119">Carbohydrate metabolism</keyword>
<evidence type="ECO:0000256" key="7">
    <source>
        <dbReference type="ARBA" id="ARBA00023027"/>
    </source>
</evidence>
<feature type="domain" description="NAD-dependent epimerase/dehydratase" evidence="11">
    <location>
        <begin position="4"/>
        <end position="252"/>
    </location>
</feature>
<gene>
    <name evidence="12" type="ORF">VI08_12110</name>
</gene>
<dbReference type="Pfam" id="PF01370">
    <property type="entry name" value="Epimerase"/>
    <property type="match status" value="1"/>
</dbReference>
<dbReference type="InterPro" id="IPR005886">
    <property type="entry name" value="UDP_G4E"/>
</dbReference>
<evidence type="ECO:0000256" key="8">
    <source>
        <dbReference type="ARBA" id="ARBA00023235"/>
    </source>
</evidence>
<comment type="similarity">
    <text evidence="4 10">Belongs to the NAD(P)-dependent epimerase/dehydratase family.</text>
</comment>
<evidence type="ECO:0000256" key="10">
    <source>
        <dbReference type="RuleBase" id="RU366046"/>
    </source>
</evidence>
<keyword evidence="7 10" id="KW-0520">NAD</keyword>
<dbReference type="PANTHER" id="PTHR43725">
    <property type="entry name" value="UDP-GLUCOSE 4-EPIMERASE"/>
    <property type="match status" value="1"/>
</dbReference>
<protein>
    <recommendedName>
        <fullName evidence="6 10">UDP-glucose 4-epimerase</fullName>
        <ecNumber evidence="5 10">5.1.3.2</ecNumber>
    </recommendedName>
</protein>
<dbReference type="PANTHER" id="PTHR43725:SF53">
    <property type="entry name" value="UDP-ARABINOSE 4-EPIMERASE 1"/>
    <property type="match status" value="1"/>
</dbReference>
<comment type="cofactor">
    <cofactor evidence="2 10">
        <name>NAD(+)</name>
        <dbReference type="ChEBI" id="CHEBI:57540"/>
    </cofactor>
</comment>
<dbReference type="Proteomes" id="UP000033651">
    <property type="component" value="Unassembled WGS sequence"/>
</dbReference>
<dbReference type="EMBL" id="JZRB01000025">
    <property type="protein sequence ID" value="KJV32482.1"/>
    <property type="molecule type" value="Genomic_DNA"/>
</dbReference>
<dbReference type="SUPFAM" id="SSF51735">
    <property type="entry name" value="NAD(P)-binding Rossmann-fold domains"/>
    <property type="match status" value="1"/>
</dbReference>
<dbReference type="UniPathway" id="UPA00214"/>
<evidence type="ECO:0000313" key="13">
    <source>
        <dbReference type="Proteomes" id="UP000033651"/>
    </source>
</evidence>
<dbReference type="InterPro" id="IPR036291">
    <property type="entry name" value="NAD(P)-bd_dom_sf"/>
</dbReference>
<dbReference type="PATRIC" id="fig|345309.4.peg.1766"/>
<evidence type="ECO:0000259" key="11">
    <source>
        <dbReference type="Pfam" id="PF01370"/>
    </source>
</evidence>
<evidence type="ECO:0000256" key="2">
    <source>
        <dbReference type="ARBA" id="ARBA00001911"/>
    </source>
</evidence>
<dbReference type="InterPro" id="IPR001509">
    <property type="entry name" value="Epimerase_deHydtase"/>
</dbReference>
<keyword evidence="13" id="KW-1185">Reference proteome</keyword>
<dbReference type="Gene3D" id="3.40.50.720">
    <property type="entry name" value="NAD(P)-binding Rossmann-like Domain"/>
    <property type="match status" value="1"/>
</dbReference>
<comment type="catalytic activity">
    <reaction evidence="1 10">
        <text>UDP-alpha-D-glucose = UDP-alpha-D-galactose</text>
        <dbReference type="Rhea" id="RHEA:22168"/>
        <dbReference type="ChEBI" id="CHEBI:58885"/>
        <dbReference type="ChEBI" id="CHEBI:66914"/>
        <dbReference type="EC" id="5.1.3.2"/>
    </reaction>
</comment>
<comment type="subunit">
    <text evidence="10">Homodimer.</text>
</comment>
<dbReference type="OrthoDB" id="9803010at2"/>
<proteinExistence type="inferred from homology"/>
<accession>A0A0F3KNB9</accession>
<evidence type="ECO:0000256" key="4">
    <source>
        <dbReference type="ARBA" id="ARBA00007637"/>
    </source>
</evidence>
<dbReference type="GO" id="GO:0033499">
    <property type="term" value="P:galactose catabolic process via UDP-galactose, Leloir pathway"/>
    <property type="evidence" value="ECO:0007669"/>
    <property type="project" value="TreeGrafter"/>
</dbReference>
<dbReference type="AlphaFoldDB" id="A0A0F3KNB9"/>
<evidence type="ECO:0000256" key="6">
    <source>
        <dbReference type="ARBA" id="ARBA00018569"/>
    </source>
</evidence>
<evidence type="ECO:0000256" key="5">
    <source>
        <dbReference type="ARBA" id="ARBA00013189"/>
    </source>
</evidence>
<sequence>MKLLICGGAGYVGSHMVRHVLEKQHEVVVYDNLSTGHRASVPAGATFVHGDIGDAARLARVFGEHRFDAVMHFCARSLVGESVVDPYIYYENNVGNTLTLLGAMRHAGVDRLVFSSTAAVFGHPVSDTIDESHPTAPINPYGHSKLMVERVLADASKAYGLRSVALRYFNAAGASCCGTIGEAHDPETHLIPNVLKAVLGQGKGLKVFGTDYDTRDGTCVRDYVHVNDLASAHLLAIDYMAKNEGAFTFNLGNGEGFTVREVIAAAEKVTGREVPHEFAERRAGDPAVLVASSQQARDALGWRPEMARMEDILSSAWKWHLEPRY</sequence>
<organism evidence="12 13">
    <name type="scientific">Luteibacter yeojuensis</name>
    <dbReference type="NCBI Taxonomy" id="345309"/>
    <lineage>
        <taxon>Bacteria</taxon>
        <taxon>Pseudomonadati</taxon>
        <taxon>Pseudomonadota</taxon>
        <taxon>Gammaproteobacteria</taxon>
        <taxon>Lysobacterales</taxon>
        <taxon>Rhodanobacteraceae</taxon>
        <taxon>Luteibacter</taxon>
    </lineage>
</organism>
<evidence type="ECO:0000256" key="1">
    <source>
        <dbReference type="ARBA" id="ARBA00000083"/>
    </source>
</evidence>
<comment type="pathway">
    <text evidence="3 10">Carbohydrate metabolism; galactose metabolism.</text>
</comment>
<dbReference type="Gene3D" id="3.90.25.10">
    <property type="entry name" value="UDP-galactose 4-epimerase, domain 1"/>
    <property type="match status" value="1"/>
</dbReference>
<evidence type="ECO:0000256" key="9">
    <source>
        <dbReference type="ARBA" id="ARBA00023277"/>
    </source>
</evidence>
<dbReference type="GO" id="GO:0003978">
    <property type="term" value="F:UDP-glucose 4-epimerase activity"/>
    <property type="evidence" value="ECO:0007669"/>
    <property type="project" value="UniProtKB-UniRule"/>
</dbReference>
<evidence type="ECO:0000313" key="12">
    <source>
        <dbReference type="EMBL" id="KJV32482.1"/>
    </source>
</evidence>
<evidence type="ECO:0000256" key="3">
    <source>
        <dbReference type="ARBA" id="ARBA00004947"/>
    </source>
</evidence>